<name>A0A0D3K8Z3_EMIH1</name>
<reference evidence="1" key="2">
    <citation type="submission" date="2024-10" db="UniProtKB">
        <authorList>
            <consortium name="EnsemblProtists"/>
        </authorList>
    </citation>
    <scope>IDENTIFICATION</scope>
</reference>
<sequence>MGSCASTPPLLSDRGVLRIIGMTSDASSSQTKAVAAMLMTAEAVSWDGDPVKTGSFTAGAASFVAAHCNTASAVLPATTPGSDGTYTQSGDLAIGCVPKAKAVSQAAGFDEAGLLLDARLGAKWAETFGDSAQYVKLAAANLAATPGIRRVAWQLDEDRAPEEYADWVSLAEYKAFAGYAGSPPYVVLGARGVPLSQSELERQPWYAITPEQLGWA</sequence>
<dbReference type="Proteomes" id="UP000013827">
    <property type="component" value="Unassembled WGS sequence"/>
</dbReference>
<protein>
    <submittedName>
        <fullName evidence="1">Uncharacterized protein</fullName>
    </submittedName>
</protein>
<dbReference type="EnsemblProtists" id="EOD32228">
    <property type="protein sequence ID" value="EOD32228"/>
    <property type="gene ID" value="EMIHUDRAFT_352701"/>
</dbReference>
<dbReference type="GeneID" id="17277500"/>
<dbReference type="RefSeq" id="XP_005784657.1">
    <property type="nucleotide sequence ID" value="XM_005784600.1"/>
</dbReference>
<evidence type="ECO:0000313" key="1">
    <source>
        <dbReference type="EnsemblProtists" id="EOD32228"/>
    </source>
</evidence>
<dbReference type="HOGENOM" id="CLU_1279748_0_0_1"/>
<dbReference type="KEGG" id="ehx:EMIHUDRAFT_352701"/>
<proteinExistence type="predicted"/>
<dbReference type="AlphaFoldDB" id="A0A0D3K8Z3"/>
<reference evidence="2" key="1">
    <citation type="journal article" date="2013" name="Nature">
        <title>Pan genome of the phytoplankton Emiliania underpins its global distribution.</title>
        <authorList>
            <person name="Read B.A."/>
            <person name="Kegel J."/>
            <person name="Klute M.J."/>
            <person name="Kuo A."/>
            <person name="Lefebvre S.C."/>
            <person name="Maumus F."/>
            <person name="Mayer C."/>
            <person name="Miller J."/>
            <person name="Monier A."/>
            <person name="Salamov A."/>
            <person name="Young J."/>
            <person name="Aguilar M."/>
            <person name="Claverie J.M."/>
            <person name="Frickenhaus S."/>
            <person name="Gonzalez K."/>
            <person name="Herman E.K."/>
            <person name="Lin Y.C."/>
            <person name="Napier J."/>
            <person name="Ogata H."/>
            <person name="Sarno A.F."/>
            <person name="Shmutz J."/>
            <person name="Schroeder D."/>
            <person name="de Vargas C."/>
            <person name="Verret F."/>
            <person name="von Dassow P."/>
            <person name="Valentin K."/>
            <person name="Van de Peer Y."/>
            <person name="Wheeler G."/>
            <person name="Dacks J.B."/>
            <person name="Delwiche C.F."/>
            <person name="Dyhrman S.T."/>
            <person name="Glockner G."/>
            <person name="John U."/>
            <person name="Richards T."/>
            <person name="Worden A.Z."/>
            <person name="Zhang X."/>
            <person name="Grigoriev I.V."/>
            <person name="Allen A.E."/>
            <person name="Bidle K."/>
            <person name="Borodovsky M."/>
            <person name="Bowler C."/>
            <person name="Brownlee C."/>
            <person name="Cock J.M."/>
            <person name="Elias M."/>
            <person name="Gladyshev V.N."/>
            <person name="Groth M."/>
            <person name="Guda C."/>
            <person name="Hadaegh A."/>
            <person name="Iglesias-Rodriguez M.D."/>
            <person name="Jenkins J."/>
            <person name="Jones B.M."/>
            <person name="Lawson T."/>
            <person name="Leese F."/>
            <person name="Lindquist E."/>
            <person name="Lobanov A."/>
            <person name="Lomsadze A."/>
            <person name="Malik S.B."/>
            <person name="Marsh M.E."/>
            <person name="Mackinder L."/>
            <person name="Mock T."/>
            <person name="Mueller-Roeber B."/>
            <person name="Pagarete A."/>
            <person name="Parker M."/>
            <person name="Probert I."/>
            <person name="Quesneville H."/>
            <person name="Raines C."/>
            <person name="Rensing S.A."/>
            <person name="Riano-Pachon D.M."/>
            <person name="Richier S."/>
            <person name="Rokitta S."/>
            <person name="Shiraiwa Y."/>
            <person name="Soanes D.M."/>
            <person name="van der Giezen M."/>
            <person name="Wahlund T.M."/>
            <person name="Williams B."/>
            <person name="Wilson W."/>
            <person name="Wolfe G."/>
            <person name="Wurch L.L."/>
        </authorList>
    </citation>
    <scope>NUCLEOTIDE SEQUENCE</scope>
</reference>
<keyword evidence="2" id="KW-1185">Reference proteome</keyword>
<dbReference type="PaxDb" id="2903-EOD32228"/>
<accession>A0A0D3K8Z3</accession>
<dbReference type="OMA" id="QERYHAW"/>
<evidence type="ECO:0000313" key="2">
    <source>
        <dbReference type="Proteomes" id="UP000013827"/>
    </source>
</evidence>
<organism evidence="1 2">
    <name type="scientific">Emiliania huxleyi (strain CCMP1516)</name>
    <dbReference type="NCBI Taxonomy" id="280463"/>
    <lineage>
        <taxon>Eukaryota</taxon>
        <taxon>Haptista</taxon>
        <taxon>Haptophyta</taxon>
        <taxon>Prymnesiophyceae</taxon>
        <taxon>Isochrysidales</taxon>
        <taxon>Noelaerhabdaceae</taxon>
        <taxon>Emiliania</taxon>
    </lineage>
</organism>